<dbReference type="Pfam" id="PF13471">
    <property type="entry name" value="Transglut_core3"/>
    <property type="match status" value="1"/>
</dbReference>
<protein>
    <submittedName>
        <fullName evidence="2">Lasso peptide biosynthesis B2 protein</fullName>
    </submittedName>
</protein>
<sequence>MLDRLQRAVLLLQTFLLLLITRLGLALLSFQTLRALLEKLSGLWLLRRSTPPNPAATPVTIRRIIWAVEKSARLMPGGAKCLAKALVTQTLLERQGCACEFKIGVAKSAEGALEAHAWIEHQGFILMGNLPDLSRYKSFPPL</sequence>
<proteinExistence type="predicted"/>
<feature type="domain" description="Microcin J25-processing protein McjB C-terminal" evidence="1">
    <location>
        <begin position="25"/>
        <end position="137"/>
    </location>
</feature>
<accession>A0ABD4SYT8</accession>
<dbReference type="EMBL" id="JTHE03000004">
    <property type="protein sequence ID" value="MCM1981265.1"/>
    <property type="molecule type" value="Genomic_DNA"/>
</dbReference>
<dbReference type="AlphaFoldDB" id="A0ABD4SYT8"/>
<keyword evidence="3" id="KW-1185">Reference proteome</keyword>
<dbReference type="RefSeq" id="WP_166278486.1">
    <property type="nucleotide sequence ID" value="NZ_JTHE03000004.1"/>
</dbReference>
<gene>
    <name evidence="2" type="ORF">QQ91_0000250</name>
</gene>
<dbReference type="InterPro" id="IPR053521">
    <property type="entry name" value="McjB-like"/>
</dbReference>
<dbReference type="NCBIfam" id="NF033537">
    <property type="entry name" value="lasso_biosyn_B2"/>
    <property type="match status" value="1"/>
</dbReference>
<organism evidence="2 3">
    <name type="scientific">Lyngbya confervoides BDU141951</name>
    <dbReference type="NCBI Taxonomy" id="1574623"/>
    <lineage>
        <taxon>Bacteria</taxon>
        <taxon>Bacillati</taxon>
        <taxon>Cyanobacteriota</taxon>
        <taxon>Cyanophyceae</taxon>
        <taxon>Oscillatoriophycideae</taxon>
        <taxon>Oscillatoriales</taxon>
        <taxon>Microcoleaceae</taxon>
        <taxon>Lyngbya</taxon>
    </lineage>
</organism>
<evidence type="ECO:0000259" key="1">
    <source>
        <dbReference type="Pfam" id="PF13471"/>
    </source>
</evidence>
<evidence type="ECO:0000313" key="3">
    <source>
        <dbReference type="Proteomes" id="UP000031561"/>
    </source>
</evidence>
<evidence type="ECO:0000313" key="2">
    <source>
        <dbReference type="EMBL" id="MCM1981265.1"/>
    </source>
</evidence>
<comment type="caution">
    <text evidence="2">The sequence shown here is derived from an EMBL/GenBank/DDBJ whole genome shotgun (WGS) entry which is preliminary data.</text>
</comment>
<reference evidence="2 3" key="1">
    <citation type="journal article" date="2015" name="Genome Announc.">
        <title>Draft Genome Sequence of Filamentous Marine Cyanobacterium Lyngbya confervoides Strain BDU141951.</title>
        <authorList>
            <person name="Chandrababunaidu M.M."/>
            <person name="Sen D."/>
            <person name="Tripathy S."/>
        </authorList>
    </citation>
    <scope>NUCLEOTIDE SEQUENCE [LARGE SCALE GENOMIC DNA]</scope>
    <source>
        <strain evidence="2 3">BDU141951</strain>
    </source>
</reference>
<name>A0ABD4SYT8_9CYAN</name>
<dbReference type="InterPro" id="IPR032708">
    <property type="entry name" value="McjB_C"/>
</dbReference>
<dbReference type="Proteomes" id="UP000031561">
    <property type="component" value="Unassembled WGS sequence"/>
</dbReference>